<evidence type="ECO:0000256" key="3">
    <source>
        <dbReference type="ARBA" id="ARBA00022737"/>
    </source>
</evidence>
<evidence type="ECO:0000313" key="6">
    <source>
        <dbReference type="EMBL" id="CAB3365655.1"/>
    </source>
</evidence>
<reference evidence="6 7" key="1">
    <citation type="submission" date="2020-04" db="EMBL/GenBank/DDBJ databases">
        <authorList>
            <person name="Alioto T."/>
            <person name="Alioto T."/>
            <person name="Gomez Garrido J."/>
        </authorList>
    </citation>
    <scope>NUCLEOTIDE SEQUENCE [LARGE SCALE GENOMIC DNA]</scope>
</reference>
<keyword evidence="3" id="KW-0677">Repeat</keyword>
<proteinExistence type="inferred from homology"/>
<dbReference type="PROSITE" id="PS50294">
    <property type="entry name" value="WD_REPEATS_REGION"/>
    <property type="match status" value="1"/>
</dbReference>
<feature type="domain" description="EIPR1-like beta-propeller" evidence="5">
    <location>
        <begin position="6"/>
        <end position="292"/>
    </location>
</feature>
<dbReference type="SMART" id="SM00320">
    <property type="entry name" value="WD40"/>
    <property type="match status" value="5"/>
</dbReference>
<dbReference type="PROSITE" id="PS00678">
    <property type="entry name" value="WD_REPEATS_1"/>
    <property type="match status" value="1"/>
</dbReference>
<dbReference type="PANTHER" id="PTHR14205">
    <property type="entry name" value="WD-REPEAT PROTEIN"/>
    <property type="match status" value="1"/>
</dbReference>
<evidence type="ECO:0000256" key="4">
    <source>
        <dbReference type="PROSITE-ProRule" id="PRU00221"/>
    </source>
</evidence>
<evidence type="ECO:0000256" key="1">
    <source>
        <dbReference type="ARBA" id="ARBA00005672"/>
    </source>
</evidence>
<comment type="caution">
    <text evidence="6">The sequence shown here is derived from an EMBL/GenBank/DDBJ whole genome shotgun (WGS) entry which is preliminary data.</text>
</comment>
<dbReference type="Proteomes" id="UP000494165">
    <property type="component" value="Unassembled WGS sequence"/>
</dbReference>
<dbReference type="OrthoDB" id="196957at2759"/>
<dbReference type="InterPro" id="IPR040323">
    <property type="entry name" value="EIPR1"/>
</dbReference>
<protein>
    <recommendedName>
        <fullName evidence="5">EIPR1-like beta-propeller domain-containing protein</fullName>
    </recommendedName>
</protein>
<dbReference type="Pfam" id="PF00400">
    <property type="entry name" value="WD40"/>
    <property type="match status" value="1"/>
</dbReference>
<comment type="similarity">
    <text evidence="1">Belongs to the WD repeat EIPR1 family.</text>
</comment>
<dbReference type="PROSITE" id="PS50082">
    <property type="entry name" value="WD_REPEATS_2"/>
    <property type="match status" value="1"/>
</dbReference>
<dbReference type="Pfam" id="PF23609">
    <property type="entry name" value="Beta-prop_EIPR1"/>
    <property type="match status" value="1"/>
</dbReference>
<dbReference type="AlphaFoldDB" id="A0A8S1C8L1"/>
<gene>
    <name evidence="6" type="ORF">CLODIP_2_CD05490</name>
</gene>
<organism evidence="6 7">
    <name type="scientific">Cloeon dipterum</name>
    <dbReference type="NCBI Taxonomy" id="197152"/>
    <lineage>
        <taxon>Eukaryota</taxon>
        <taxon>Metazoa</taxon>
        <taxon>Ecdysozoa</taxon>
        <taxon>Arthropoda</taxon>
        <taxon>Hexapoda</taxon>
        <taxon>Insecta</taxon>
        <taxon>Pterygota</taxon>
        <taxon>Palaeoptera</taxon>
        <taxon>Ephemeroptera</taxon>
        <taxon>Pisciforma</taxon>
        <taxon>Baetidae</taxon>
        <taxon>Cloeon</taxon>
    </lineage>
</organism>
<dbReference type="SUPFAM" id="SSF101908">
    <property type="entry name" value="Putative isomerase YbhE"/>
    <property type="match status" value="1"/>
</dbReference>
<keyword evidence="2 4" id="KW-0853">WD repeat</keyword>
<dbReference type="GO" id="GO:0016567">
    <property type="term" value="P:protein ubiquitination"/>
    <property type="evidence" value="ECO:0007669"/>
    <property type="project" value="TreeGrafter"/>
</dbReference>
<accession>A0A8S1C8L1</accession>
<dbReference type="InterPro" id="IPR001680">
    <property type="entry name" value="WD40_rpt"/>
</dbReference>
<dbReference type="InterPro" id="IPR059104">
    <property type="entry name" value="Beta-prop_EIPR1-like"/>
</dbReference>
<dbReference type="EMBL" id="CADEPI010000021">
    <property type="protein sequence ID" value="CAB3365655.1"/>
    <property type="molecule type" value="Genomic_DNA"/>
</dbReference>
<evidence type="ECO:0000259" key="5">
    <source>
        <dbReference type="Pfam" id="PF23609"/>
    </source>
</evidence>
<name>A0A8S1C8L1_9INSE</name>
<keyword evidence="7" id="KW-1185">Reference proteome</keyword>
<evidence type="ECO:0000256" key="2">
    <source>
        <dbReference type="ARBA" id="ARBA00022574"/>
    </source>
</evidence>
<dbReference type="FunFam" id="2.130.10.10:FF:000732">
    <property type="entry name" value="EARP-interacting protein homolog"/>
    <property type="match status" value="1"/>
</dbReference>
<evidence type="ECO:0000313" key="7">
    <source>
        <dbReference type="Proteomes" id="UP000494165"/>
    </source>
</evidence>
<sequence length="372" mass="42060">MLDEETPVIYGLEFQARALAAQLAETEAVRFYVGTQSLKFDNQVHRLELDEENNMIKREVFHHGDGEIWHISASPTDKNVISTVYNHISPEKSCTKHTAVWRTSDEMNPTTEIRNLKLLTKLNTSSMGDDIKCTHFHPTEENKLLTVVDGTFAIWDLNAAGGSCDATTKGAIEGKGQPKFSTAKWNPHQGKSHVATANDMFIRGWDTRTNQEAWLIESAHNQLVRDIDFNPNKQYFLASCGDDGNSKFWDIRKTKVPVVTRADHSHWVWCVRFNHFHDQLVLTSSTDSRVILLSAASISSEPFGHIVEEESANEDKPVPLKDGVLALYEEHEDSVYAVEWSSGDPWTFASLSYDGRLIINQVPKSEKYKLLL</sequence>
<dbReference type="InterPro" id="IPR015943">
    <property type="entry name" value="WD40/YVTN_repeat-like_dom_sf"/>
</dbReference>
<feature type="repeat" description="WD" evidence="4">
    <location>
        <begin position="217"/>
        <end position="259"/>
    </location>
</feature>
<dbReference type="InterPro" id="IPR019775">
    <property type="entry name" value="WD40_repeat_CS"/>
</dbReference>
<dbReference type="Gene3D" id="2.130.10.10">
    <property type="entry name" value="YVTN repeat-like/Quinoprotein amine dehydrogenase"/>
    <property type="match status" value="1"/>
</dbReference>
<dbReference type="PANTHER" id="PTHR14205:SF15">
    <property type="entry name" value="EARP AND GARP COMPLEX-INTERACTING PROTEIN 1"/>
    <property type="match status" value="1"/>
</dbReference>